<evidence type="ECO:0000313" key="2">
    <source>
        <dbReference type="EMBL" id="PWN98994.1"/>
    </source>
</evidence>
<keyword evidence="3" id="KW-1185">Reference proteome</keyword>
<dbReference type="GO" id="GO:0003700">
    <property type="term" value="F:DNA-binding transcription factor activity"/>
    <property type="evidence" value="ECO:0007669"/>
    <property type="project" value="InterPro"/>
</dbReference>
<name>A0A316ZD91_9BASI</name>
<feature type="region of interest" description="Disordered" evidence="1">
    <location>
        <begin position="48"/>
        <end position="125"/>
    </location>
</feature>
<feature type="compositionally biased region" description="Low complexity" evidence="1">
    <location>
        <begin position="70"/>
        <end position="80"/>
    </location>
</feature>
<feature type="compositionally biased region" description="Low complexity" evidence="1">
    <location>
        <begin position="110"/>
        <end position="120"/>
    </location>
</feature>
<dbReference type="OrthoDB" id="2552152at2759"/>
<dbReference type="Gene3D" id="1.20.5.170">
    <property type="match status" value="1"/>
</dbReference>
<organism evidence="2 3">
    <name type="scientific">Tilletiopsis washingtonensis</name>
    <dbReference type="NCBI Taxonomy" id="58919"/>
    <lineage>
        <taxon>Eukaryota</taxon>
        <taxon>Fungi</taxon>
        <taxon>Dikarya</taxon>
        <taxon>Basidiomycota</taxon>
        <taxon>Ustilaginomycotina</taxon>
        <taxon>Exobasidiomycetes</taxon>
        <taxon>Entylomatales</taxon>
        <taxon>Entylomatales incertae sedis</taxon>
        <taxon>Tilletiopsis</taxon>
    </lineage>
</organism>
<dbReference type="AlphaFoldDB" id="A0A316ZD91"/>
<dbReference type="GeneID" id="37272678"/>
<sequence>MTRGRRPNLSLEPSRQLLTQRAFRERKAAHLRSLEEAVERLEAENAALRAAGRAPQRRDAEGKKEEGESSEGSSSSASGSAKGGQRGKSSSDTTAPSSTEAPEEWEKRQAGAAGAAPPQQQRDRERPFCEGCWAAKRNHEEIHTAMSTVDFHLATLASAMTQLRGALGRGDAIRAHADEAMGAAAAAAAPHFSPMPALRPPLAPSTSGGSGAGGAGTGVAQHELAETLKRWGPAPLLPSPRGVQQNGGGGLSSAAGYASPGPCSTAAAQARSPYPPPAGAASPPSHAGPSRTTSSSRDASHPYARPAHTPVGRASMLLASTREAASPSYSHSGAHHDVPSPGGTSDGASHASPPLELPPPPHTAGFAHHMPTLPSMRPASPPPPAQQQQHEGVQLQDSECCYGLFKCDKDGAIIA</sequence>
<feature type="region of interest" description="Disordered" evidence="1">
    <location>
        <begin position="232"/>
        <end position="393"/>
    </location>
</feature>
<protein>
    <recommendedName>
        <fullName evidence="4">BZIP domain-containing protein</fullName>
    </recommendedName>
</protein>
<accession>A0A316ZD91</accession>
<evidence type="ECO:0000313" key="3">
    <source>
        <dbReference type="Proteomes" id="UP000245946"/>
    </source>
</evidence>
<feature type="compositionally biased region" description="Low complexity" evidence="1">
    <location>
        <begin position="279"/>
        <end position="290"/>
    </location>
</feature>
<feature type="compositionally biased region" description="Basic and acidic residues" evidence="1">
    <location>
        <begin position="56"/>
        <end position="67"/>
    </location>
</feature>
<dbReference type="EMBL" id="KZ819289">
    <property type="protein sequence ID" value="PWN98994.1"/>
    <property type="molecule type" value="Genomic_DNA"/>
</dbReference>
<evidence type="ECO:0008006" key="4">
    <source>
        <dbReference type="Google" id="ProtNLM"/>
    </source>
</evidence>
<dbReference type="Proteomes" id="UP000245946">
    <property type="component" value="Unassembled WGS sequence"/>
</dbReference>
<proteinExistence type="predicted"/>
<dbReference type="InterPro" id="IPR046347">
    <property type="entry name" value="bZIP_sf"/>
</dbReference>
<reference evidence="2 3" key="1">
    <citation type="journal article" date="2018" name="Mol. Biol. Evol.">
        <title>Broad Genomic Sampling Reveals a Smut Pathogenic Ancestry of the Fungal Clade Ustilaginomycotina.</title>
        <authorList>
            <person name="Kijpornyongpan T."/>
            <person name="Mondo S.J."/>
            <person name="Barry K."/>
            <person name="Sandor L."/>
            <person name="Lee J."/>
            <person name="Lipzen A."/>
            <person name="Pangilinan J."/>
            <person name="LaButti K."/>
            <person name="Hainaut M."/>
            <person name="Henrissat B."/>
            <person name="Grigoriev I.V."/>
            <person name="Spatafora J.W."/>
            <person name="Aime M.C."/>
        </authorList>
    </citation>
    <scope>NUCLEOTIDE SEQUENCE [LARGE SCALE GENOMIC DNA]</scope>
    <source>
        <strain evidence="2 3">MCA 4186</strain>
    </source>
</reference>
<dbReference type="SUPFAM" id="SSF57959">
    <property type="entry name" value="Leucine zipper domain"/>
    <property type="match status" value="1"/>
</dbReference>
<feature type="compositionally biased region" description="Low complexity" evidence="1">
    <location>
        <begin position="252"/>
        <end position="261"/>
    </location>
</feature>
<evidence type="ECO:0000256" key="1">
    <source>
        <dbReference type="SAM" id="MobiDB-lite"/>
    </source>
</evidence>
<dbReference type="RefSeq" id="XP_025599273.1">
    <property type="nucleotide sequence ID" value="XM_025745134.1"/>
</dbReference>
<dbReference type="STRING" id="58919.A0A316ZD91"/>
<dbReference type="CDD" id="cd14688">
    <property type="entry name" value="bZIP_YAP"/>
    <property type="match status" value="1"/>
</dbReference>
<gene>
    <name evidence="2" type="ORF">FA09DRAFT_359605</name>
</gene>